<dbReference type="KEGG" id="tpr:Tpau_1504"/>
<evidence type="ECO:0000256" key="1">
    <source>
        <dbReference type="SAM" id="MobiDB-lite"/>
    </source>
</evidence>
<keyword evidence="4" id="KW-1185">Reference proteome</keyword>
<dbReference type="CDD" id="cd04762">
    <property type="entry name" value="HTH_MerR-trunc"/>
    <property type="match status" value="1"/>
</dbReference>
<evidence type="ECO:0000313" key="4">
    <source>
        <dbReference type="Proteomes" id="UP000001213"/>
    </source>
</evidence>
<dbReference type="Gene3D" id="1.10.1660.10">
    <property type="match status" value="1"/>
</dbReference>
<accession>D5UXN6</accession>
<evidence type="ECO:0000259" key="2">
    <source>
        <dbReference type="Pfam" id="PF12728"/>
    </source>
</evidence>
<dbReference type="InterPro" id="IPR041657">
    <property type="entry name" value="HTH_17"/>
</dbReference>
<dbReference type="Pfam" id="PF12728">
    <property type="entry name" value="HTH_17"/>
    <property type="match status" value="1"/>
</dbReference>
<dbReference type="eggNOG" id="COG0789">
    <property type="taxonomic scope" value="Bacteria"/>
</dbReference>
<feature type="domain" description="Helix-turn-helix" evidence="2">
    <location>
        <begin position="7"/>
        <end position="52"/>
    </location>
</feature>
<reference evidence="4" key="1">
    <citation type="submission" date="2010-03" db="EMBL/GenBank/DDBJ databases">
        <title>The complete chromosome of Tsukamurella paurometabola DSM 20162.</title>
        <authorList>
            <consortium name="US DOE Joint Genome Institute (JGI-PGF)"/>
            <person name="Lucas S."/>
            <person name="Copeland A."/>
            <person name="Lapidus A."/>
            <person name="Glavina del Rio T."/>
            <person name="Dalin E."/>
            <person name="Tice H."/>
            <person name="Bruce D."/>
            <person name="Goodwin L."/>
            <person name="Pitluck S."/>
            <person name="Kyrpides N."/>
            <person name="Mavromatis K."/>
            <person name="Ivanova N."/>
            <person name="Mikhailova N."/>
            <person name="Munk A.C."/>
            <person name="Brettin T."/>
            <person name="Detter J.C."/>
            <person name="Tapia R."/>
            <person name="Han C."/>
            <person name="Larimer F."/>
            <person name="Land M."/>
            <person name="Hauser L."/>
            <person name="Markowitz V."/>
            <person name="Cheng J.-F."/>
            <person name="Hugenholtz P."/>
            <person name="Woyke T."/>
            <person name="Wu D."/>
            <person name="Jando M."/>
            <person name="Brambilla E."/>
            <person name="Klenk H.-P."/>
            <person name="Eisen J.A."/>
        </authorList>
    </citation>
    <scope>NUCLEOTIDE SEQUENCE [LARGE SCALE GENOMIC DNA]</scope>
    <source>
        <strain evidence="4">ATCC 8368 / DSM 20162 / CCUG 35730 / CIP 100753 / JCM 10117 / KCTC 9821 / NBRC 16120 / NCIMB 702349 / NCTC 13040</strain>
    </source>
</reference>
<dbReference type="SUPFAM" id="SSF46955">
    <property type="entry name" value="Putative DNA-binding domain"/>
    <property type="match status" value="1"/>
</dbReference>
<dbReference type="InterPro" id="IPR009061">
    <property type="entry name" value="DNA-bd_dom_put_sf"/>
</dbReference>
<protein>
    <submittedName>
        <fullName evidence="3">DNA binding domain protein, excisionase family</fullName>
    </submittedName>
</protein>
<dbReference type="HOGENOM" id="CLU_2637027_0_0_11"/>
<dbReference type="Proteomes" id="UP000001213">
    <property type="component" value="Chromosome"/>
</dbReference>
<dbReference type="AlphaFoldDB" id="D5UXN6"/>
<evidence type="ECO:0000313" key="3">
    <source>
        <dbReference type="EMBL" id="ADG78128.1"/>
    </source>
</evidence>
<name>D5UXN6_TSUPD</name>
<organism evidence="3 4">
    <name type="scientific">Tsukamurella paurometabola (strain ATCC 8368 / DSM 20162 / CCUG 35730 / CIP 100753 / JCM 10117 / KCTC 9821 / NBRC 16120 / NCIMB 702349 / NCTC 13040)</name>
    <name type="common">Corynebacterium paurometabolum</name>
    <dbReference type="NCBI Taxonomy" id="521096"/>
    <lineage>
        <taxon>Bacteria</taxon>
        <taxon>Bacillati</taxon>
        <taxon>Actinomycetota</taxon>
        <taxon>Actinomycetes</taxon>
        <taxon>Mycobacteriales</taxon>
        <taxon>Tsukamurellaceae</taxon>
        <taxon>Tsukamurella</taxon>
    </lineage>
</organism>
<dbReference type="GO" id="GO:0003677">
    <property type="term" value="F:DNA binding"/>
    <property type="evidence" value="ECO:0007669"/>
    <property type="project" value="InterPro"/>
</dbReference>
<dbReference type="NCBIfam" id="TIGR01764">
    <property type="entry name" value="excise"/>
    <property type="match status" value="1"/>
</dbReference>
<reference evidence="3 4" key="2">
    <citation type="journal article" date="2011" name="Stand. Genomic Sci.">
        <title>Complete genome sequence of Tsukamurella paurometabola type strain (no. 33).</title>
        <authorList>
            <person name="Munk A.C."/>
            <person name="Lapidus A."/>
            <person name="Lucas S."/>
            <person name="Nolan M."/>
            <person name="Tice H."/>
            <person name="Cheng J.F."/>
            <person name="Del Rio T.G."/>
            <person name="Goodwin L."/>
            <person name="Pitluck S."/>
            <person name="Liolios K."/>
            <person name="Huntemann M."/>
            <person name="Ivanova N."/>
            <person name="Mavromatis K."/>
            <person name="Mikhailova N."/>
            <person name="Pati A."/>
            <person name="Chen A."/>
            <person name="Palaniappan K."/>
            <person name="Tapia R."/>
            <person name="Han C."/>
            <person name="Land M."/>
            <person name="Hauser L."/>
            <person name="Chang Y.J."/>
            <person name="Jeffries C.D."/>
            <person name="Brettin T."/>
            <person name="Yasawong M."/>
            <person name="Brambilla E.M."/>
            <person name="Rohde M."/>
            <person name="Sikorski J."/>
            <person name="Goker M."/>
            <person name="Detter J.C."/>
            <person name="Woyke T."/>
            <person name="Bristow J."/>
            <person name="Eisen J.A."/>
            <person name="Markowitz V."/>
            <person name="Hugenholtz P."/>
            <person name="Kyrpides N.C."/>
            <person name="Klenk H.P."/>
        </authorList>
    </citation>
    <scope>NUCLEOTIDE SEQUENCE [LARGE SCALE GENOMIC DNA]</scope>
    <source>
        <strain evidence="4">ATCC 8368 / DSM 20162 / CCUG 35730 / CIP 100753 / JCM 10117 / KCTC 9821 / NBRC 16120 / NCIMB 702349 / NCTC 13040</strain>
    </source>
</reference>
<gene>
    <name evidence="3" type="ordered locus">Tpau_1504</name>
</gene>
<proteinExistence type="predicted"/>
<dbReference type="EMBL" id="CP001966">
    <property type="protein sequence ID" value="ADG78128.1"/>
    <property type="molecule type" value="Genomic_DNA"/>
</dbReference>
<dbReference type="InterPro" id="IPR010093">
    <property type="entry name" value="SinI_DNA-bd"/>
</dbReference>
<sequence length="77" mass="8442">MAHNSRLLSTSEAAKILAVSPRTINRWAAEGLIPAIQLPSGVRRFRLNDVVAVCASERETEPDEEKAQLPMAGKSER</sequence>
<dbReference type="STRING" id="521096.Tpau_1504"/>
<feature type="region of interest" description="Disordered" evidence="1">
    <location>
        <begin position="56"/>
        <end position="77"/>
    </location>
</feature>